<sequence length="189" mass="21087">MSDPCDFYTLVFSKSSLYMNEKLETSVAKLVNDAFREIPNFENAPRFEKDSDVSKELGEDGIISIAFDPVPDAGRDLPVACLSAIKYNPPSIEGEEGDPSTPHYRLSAVATLSSPNNNKYRKKGLTPLCLTALLAALPQNSKIWLETAEAANGPYWRKNGFETVKSEMRPGGFWGAEREFEWVVMKMVR</sequence>
<keyword evidence="2" id="KW-1185">Reference proteome</keyword>
<dbReference type="Proteomes" id="UP000298493">
    <property type="component" value="Unassembled WGS sequence"/>
</dbReference>
<gene>
    <name evidence="1" type="ORF">E6O75_ATG04185</name>
</gene>
<accession>A0A4Z1PMN6</accession>
<evidence type="ECO:0008006" key="3">
    <source>
        <dbReference type="Google" id="ProtNLM"/>
    </source>
</evidence>
<evidence type="ECO:0000313" key="1">
    <source>
        <dbReference type="EMBL" id="TID24980.1"/>
    </source>
</evidence>
<organism evidence="1 2">
    <name type="scientific">Venturia nashicola</name>
    <dbReference type="NCBI Taxonomy" id="86259"/>
    <lineage>
        <taxon>Eukaryota</taxon>
        <taxon>Fungi</taxon>
        <taxon>Dikarya</taxon>
        <taxon>Ascomycota</taxon>
        <taxon>Pezizomycotina</taxon>
        <taxon>Dothideomycetes</taxon>
        <taxon>Pleosporomycetidae</taxon>
        <taxon>Venturiales</taxon>
        <taxon>Venturiaceae</taxon>
        <taxon>Venturia</taxon>
    </lineage>
</organism>
<dbReference type="EMBL" id="SNSC02000004">
    <property type="protein sequence ID" value="TID24980.1"/>
    <property type="molecule type" value="Genomic_DNA"/>
</dbReference>
<comment type="caution">
    <text evidence="1">The sequence shown here is derived from an EMBL/GenBank/DDBJ whole genome shotgun (WGS) entry which is preliminary data.</text>
</comment>
<proteinExistence type="predicted"/>
<dbReference type="AlphaFoldDB" id="A0A4Z1PMN6"/>
<dbReference type="OrthoDB" id="3745836at2759"/>
<reference evidence="1 2" key="1">
    <citation type="submission" date="2019-04" db="EMBL/GenBank/DDBJ databases">
        <title>High contiguity whole genome sequence and gene annotation resource for two Venturia nashicola isolates.</title>
        <authorList>
            <person name="Prokchorchik M."/>
            <person name="Won K."/>
            <person name="Lee Y."/>
            <person name="Choi E.D."/>
            <person name="Segonzac C."/>
            <person name="Sohn K.H."/>
        </authorList>
    </citation>
    <scope>NUCLEOTIDE SEQUENCE [LARGE SCALE GENOMIC DNA]</scope>
    <source>
        <strain evidence="1 2">PRI2</strain>
    </source>
</reference>
<evidence type="ECO:0000313" key="2">
    <source>
        <dbReference type="Proteomes" id="UP000298493"/>
    </source>
</evidence>
<name>A0A4Z1PMN6_9PEZI</name>
<protein>
    <recommendedName>
        <fullName evidence="3">N-acetyltransferase domain-containing protein</fullName>
    </recommendedName>
</protein>
<dbReference type="InterPro" id="IPR016181">
    <property type="entry name" value="Acyl_CoA_acyltransferase"/>
</dbReference>
<dbReference type="SUPFAM" id="SSF55729">
    <property type="entry name" value="Acyl-CoA N-acyltransferases (Nat)"/>
    <property type="match status" value="1"/>
</dbReference>